<protein>
    <submittedName>
        <fullName evidence="1">Uncharacterized protein</fullName>
    </submittedName>
</protein>
<comment type="caution">
    <text evidence="1">The sequence shown here is derived from an EMBL/GenBank/DDBJ whole genome shotgun (WGS) entry which is preliminary data.</text>
</comment>
<dbReference type="EMBL" id="JAPHNI010000138">
    <property type="protein sequence ID" value="KAJ8115475.1"/>
    <property type="molecule type" value="Genomic_DNA"/>
</dbReference>
<gene>
    <name evidence="1" type="ORF">OPT61_g2886</name>
</gene>
<reference evidence="1" key="1">
    <citation type="submission" date="2022-11" db="EMBL/GenBank/DDBJ databases">
        <title>Genome Sequence of Boeremia exigua.</title>
        <authorList>
            <person name="Buettner E."/>
        </authorList>
    </citation>
    <scope>NUCLEOTIDE SEQUENCE</scope>
    <source>
        <strain evidence="1">CU02</strain>
    </source>
</reference>
<dbReference type="Proteomes" id="UP001153331">
    <property type="component" value="Unassembled WGS sequence"/>
</dbReference>
<name>A0ACC2IJV2_9PLEO</name>
<keyword evidence="2" id="KW-1185">Reference proteome</keyword>
<sequence>MKLSWSLVASSLYCAAAAVENGHVFTFDGTMDHAAPASSPIDPETTRLILAQRLGLSRFHSIKDADANAIKNINTYGGRPQKLFGEEADTSRAQLLVWLEDAEESLIASRHIVSFMWPMTNKRVELRDVATTSFPISSPPPSADNDRLVEDFTTQAESLPKHADPKAKTYSASVDADSALSALKRTTLHNDYLTIFRADKNDDIESNILQYTLPGLAQRGLDITVVAMPSSSGNSKRRVVSPYGTYDMPSTVEARRNRQNPEALLSFTPEPSTSPKADYPDLEDLPVFASDKKSNGTVRGILPPFFNSLTSCEKTTLNCSGHGECKLLHKAQGKSQQDRYGCACLPTIVGKGNSRKVTNWAGPACQKKDISTSFWLFVGTGVMLAFLISTIIGMMYSIGSEELPSVIGAGVSGPARK</sequence>
<proteinExistence type="predicted"/>
<evidence type="ECO:0000313" key="2">
    <source>
        <dbReference type="Proteomes" id="UP001153331"/>
    </source>
</evidence>
<evidence type="ECO:0000313" key="1">
    <source>
        <dbReference type="EMBL" id="KAJ8115475.1"/>
    </source>
</evidence>
<accession>A0ACC2IJV2</accession>
<organism evidence="1 2">
    <name type="scientific">Boeremia exigua</name>
    <dbReference type="NCBI Taxonomy" id="749465"/>
    <lineage>
        <taxon>Eukaryota</taxon>
        <taxon>Fungi</taxon>
        <taxon>Dikarya</taxon>
        <taxon>Ascomycota</taxon>
        <taxon>Pezizomycotina</taxon>
        <taxon>Dothideomycetes</taxon>
        <taxon>Pleosporomycetidae</taxon>
        <taxon>Pleosporales</taxon>
        <taxon>Pleosporineae</taxon>
        <taxon>Didymellaceae</taxon>
        <taxon>Boeremia</taxon>
    </lineage>
</organism>